<dbReference type="PANTHER" id="PTHR38934">
    <property type="entry name" value="HYPHALLY REGULATED CELL WALL PROTEIN 1"/>
    <property type="match status" value="1"/>
</dbReference>
<keyword evidence="4" id="KW-0472">Membrane</keyword>
<evidence type="ECO:0000256" key="2">
    <source>
        <dbReference type="ARBA" id="ARBA00022737"/>
    </source>
</evidence>
<dbReference type="SMART" id="SM00261">
    <property type="entry name" value="FU"/>
    <property type="match status" value="3"/>
</dbReference>
<keyword evidence="2" id="KW-0677">Repeat</keyword>
<dbReference type="OrthoDB" id="283575at2759"/>
<gene>
    <name evidence="5" type="ORF">PSON_ATCC_30995.1.T3030005</name>
</gene>
<proteinExistence type="predicted"/>
<keyword evidence="4" id="KW-0812">Transmembrane</keyword>
<organism evidence="5 6">
    <name type="scientific">Paramecium sonneborni</name>
    <dbReference type="NCBI Taxonomy" id="65129"/>
    <lineage>
        <taxon>Eukaryota</taxon>
        <taxon>Sar</taxon>
        <taxon>Alveolata</taxon>
        <taxon>Ciliophora</taxon>
        <taxon>Intramacronucleata</taxon>
        <taxon>Oligohymenophorea</taxon>
        <taxon>Peniculida</taxon>
        <taxon>Parameciidae</taxon>
        <taxon>Paramecium</taxon>
    </lineage>
</organism>
<dbReference type="InterPro" id="IPR011936">
    <property type="entry name" value="Myxo_disulph_rpt"/>
</dbReference>
<dbReference type="PANTHER" id="PTHR38934:SF6">
    <property type="entry name" value="CHROMOSOME UNDETERMINED SCAFFOLD_176, WHOLE GENOME SHOTGUN SEQUENCE"/>
    <property type="match status" value="1"/>
</dbReference>
<feature type="transmembrane region" description="Helical" evidence="4">
    <location>
        <begin position="694"/>
        <end position="715"/>
    </location>
</feature>
<reference evidence="5" key="1">
    <citation type="submission" date="2021-01" db="EMBL/GenBank/DDBJ databases">
        <authorList>
            <consortium name="Genoscope - CEA"/>
            <person name="William W."/>
        </authorList>
    </citation>
    <scope>NUCLEOTIDE SEQUENCE</scope>
</reference>
<dbReference type="EMBL" id="CAJJDN010000303">
    <property type="protein sequence ID" value="CAD8130567.1"/>
    <property type="molecule type" value="Genomic_DNA"/>
</dbReference>
<evidence type="ECO:0008006" key="7">
    <source>
        <dbReference type="Google" id="ProtNLM"/>
    </source>
</evidence>
<keyword evidence="6" id="KW-1185">Reference proteome</keyword>
<protein>
    <recommendedName>
        <fullName evidence="7">Transmembrane protein</fullName>
    </recommendedName>
</protein>
<keyword evidence="3" id="KW-1015">Disulfide bond</keyword>
<evidence type="ECO:0000256" key="4">
    <source>
        <dbReference type="SAM" id="Phobius"/>
    </source>
</evidence>
<feature type="transmembrane region" description="Helical" evidence="4">
    <location>
        <begin position="478"/>
        <end position="497"/>
    </location>
</feature>
<feature type="transmembrane region" description="Helical" evidence="4">
    <location>
        <begin position="581"/>
        <end position="602"/>
    </location>
</feature>
<evidence type="ECO:0000313" key="5">
    <source>
        <dbReference type="EMBL" id="CAD8130567.1"/>
    </source>
</evidence>
<keyword evidence="1" id="KW-0732">Signal</keyword>
<keyword evidence="4" id="KW-1133">Transmembrane helix</keyword>
<dbReference type="AlphaFoldDB" id="A0A8S1RSR1"/>
<feature type="transmembrane region" description="Helical" evidence="4">
    <location>
        <begin position="633"/>
        <end position="657"/>
    </location>
</feature>
<sequence>MIFVIQVYKKSQLSCSQFCEICLFGQCKKCIANLFLLKNECISKISKGILVFEDGIHQNRIEIGCYKCNNSCQIQCLQCLNSYCIQCINGWSLNDGICIQNCGDNQVAVISQEECDSNQDECINCKFVCPDNCEFCINSQECLICYEPYIKINNECQQACLVGCKKCINGICYDNCPNGELNIDGICYSICGDGIQQQKEQCDDGNNIQFDGCYKCEYSCPIYCKNCFQGICYECQPHFLLIDNKCYDDCGSGIKAYEEECDDGNIIDLDGCTSTCKIELEYKCQEISFSYSDCQYSPSPYMLVKFLNQTYNKYYLEITFSQAIYFNKSYILSTLFNFSIDSISTSDYSIKLQSNQQSVINQILHFQFKVQIKLLTSTNSSIVNLNIQLNNQAFNQEDIKLLNPKQSIFLKQFVSMSESDLHKTKQLTQSQQVMIIAQGICGVIVLISGNFQIFVEILDNLQYQSYLKYINIIYPENLYIFFESTNFISIIPILNYLNINQFYSQLLFSDFIESYAKLKFYNLNAHLLNNLEFFFIQVISTFLFVILLKFICYITFKVIYKIQTQHLLVLKLRSFKSKLMIISLNWIYNFFHQIQIFIYQFYQDGLIDLLLANAWDLLFKAFLQLESSSYLEVISIIQIALCYIILASSAIFIIYFFKQVYSRKEYQLNYKYKAVYVLKQFLFCYFLICFQNNQLIQLLMLTTTNMIYLIMLIFVDFNLKKLDKVQFIILEISIISFTFSSLFYLEDYSYLINEENKILLGFSQIYLLISGLLAIFIKQIIMIYQQIKKRCLKKKKKRTAYKKATHLIFEAVM</sequence>
<feature type="transmembrane region" description="Helical" evidence="4">
    <location>
        <begin position="727"/>
        <end position="745"/>
    </location>
</feature>
<dbReference type="Pfam" id="PF13948">
    <property type="entry name" value="DUF4215"/>
    <property type="match status" value="3"/>
</dbReference>
<dbReference type="InterPro" id="IPR006212">
    <property type="entry name" value="Furin_repeat"/>
</dbReference>
<evidence type="ECO:0000313" key="6">
    <source>
        <dbReference type="Proteomes" id="UP000692954"/>
    </source>
</evidence>
<evidence type="ECO:0000256" key="1">
    <source>
        <dbReference type="ARBA" id="ARBA00022729"/>
    </source>
</evidence>
<name>A0A8S1RSR1_9CILI</name>
<comment type="caution">
    <text evidence="5">The sequence shown here is derived from an EMBL/GenBank/DDBJ whole genome shotgun (WGS) entry which is preliminary data.</text>
</comment>
<feature type="transmembrane region" description="Helical" evidence="4">
    <location>
        <begin position="669"/>
        <end position="688"/>
    </location>
</feature>
<evidence type="ECO:0000256" key="3">
    <source>
        <dbReference type="ARBA" id="ARBA00023157"/>
    </source>
</evidence>
<dbReference type="NCBIfam" id="TIGR02232">
    <property type="entry name" value="myxo_disulf_rpt"/>
    <property type="match status" value="2"/>
</dbReference>
<feature type="transmembrane region" description="Helical" evidence="4">
    <location>
        <begin position="765"/>
        <end position="787"/>
    </location>
</feature>
<feature type="transmembrane region" description="Helical" evidence="4">
    <location>
        <begin position="534"/>
        <end position="560"/>
    </location>
</feature>
<feature type="transmembrane region" description="Helical" evidence="4">
    <location>
        <begin position="433"/>
        <end position="458"/>
    </location>
</feature>
<accession>A0A8S1RSR1</accession>
<dbReference type="Proteomes" id="UP000692954">
    <property type="component" value="Unassembled WGS sequence"/>
</dbReference>